<dbReference type="Pfam" id="PF13300">
    <property type="entry name" value="DUF4078"/>
    <property type="match status" value="1"/>
</dbReference>
<feature type="region of interest" description="Disordered" evidence="2">
    <location>
        <begin position="164"/>
        <end position="186"/>
    </location>
</feature>
<dbReference type="EMBL" id="DF849967">
    <property type="protein sequence ID" value="GAT60803.1"/>
    <property type="molecule type" value="Genomic_DNA"/>
</dbReference>
<evidence type="ECO:0000256" key="2">
    <source>
        <dbReference type="SAM" id="MobiDB-lite"/>
    </source>
</evidence>
<gene>
    <name evidence="3" type="ORF">MCHLO_16903</name>
</gene>
<sequence length="421" mass="46587">MSSKAKAKGISAGSFFDLKAELSKKEGDFARDKAAGKSSYVVGGVKRPDKKPTVWARQNKGVKDRAIRDIELEAISKPTLESARAALERKAKIYDKLKKGQTGGLSDKQYDALLVHFDSKTMDRYESDSDDVDESLVVPKAPDDEDDPMVEYEDEFGRLRTARRSEVPRNLAPAAKEDDHDSDEDLVIRNPVGHFPVYRPSAERVAQIEKEHAEENNPLGVHYDASGENRAKGAGFYQFSGDEETRKAQMEELKAAREETQKSRVESGAVDALPGQAEGMRDADSVSGSRSRAMEKRKREIEERRRLLDAKRRKVGDGGPSSAPQPSASETALADPFAALEGSSKKAKRQAEIDTRSEPRHERMSSAGPAEVCNIHQRELVTADVRRVPVARCSLRCGRISWRPIAIPQATFGHAIFRTAL</sequence>
<dbReference type="InterPro" id="IPR025066">
    <property type="entry name" value="CCDC174-like"/>
</dbReference>
<dbReference type="PANTHER" id="PTHR15885">
    <property type="entry name" value="COILED-COIL DOMAIN-CONTAINING PROTEIN 174"/>
    <property type="match status" value="1"/>
</dbReference>
<name>A0ABQ0MC66_MYCCL</name>
<evidence type="ECO:0000256" key="1">
    <source>
        <dbReference type="ARBA" id="ARBA00023054"/>
    </source>
</evidence>
<feature type="compositionally biased region" description="Basic and acidic residues" evidence="2">
    <location>
        <begin position="349"/>
        <end position="364"/>
    </location>
</feature>
<evidence type="ECO:0000313" key="3">
    <source>
        <dbReference type="EMBL" id="GAT60803.1"/>
    </source>
</evidence>
<feature type="compositionally biased region" description="Basic and acidic residues" evidence="2">
    <location>
        <begin position="243"/>
        <end position="265"/>
    </location>
</feature>
<organism evidence="3 4">
    <name type="scientific">Mycena chlorophos</name>
    <name type="common">Agaric fungus</name>
    <name type="synonym">Agaricus chlorophos</name>
    <dbReference type="NCBI Taxonomy" id="658473"/>
    <lineage>
        <taxon>Eukaryota</taxon>
        <taxon>Fungi</taxon>
        <taxon>Dikarya</taxon>
        <taxon>Basidiomycota</taxon>
        <taxon>Agaricomycotina</taxon>
        <taxon>Agaricomycetes</taxon>
        <taxon>Agaricomycetidae</taxon>
        <taxon>Agaricales</taxon>
        <taxon>Marasmiineae</taxon>
        <taxon>Mycenaceae</taxon>
        <taxon>Mycena</taxon>
    </lineage>
</organism>
<evidence type="ECO:0000313" key="4">
    <source>
        <dbReference type="Proteomes" id="UP000815677"/>
    </source>
</evidence>
<keyword evidence="4" id="KW-1185">Reference proteome</keyword>
<accession>A0ABQ0MC66</accession>
<keyword evidence="1" id="KW-0175">Coiled coil</keyword>
<protein>
    <submittedName>
        <fullName evidence="3">Uncharacterized protein</fullName>
    </submittedName>
</protein>
<feature type="region of interest" description="Disordered" evidence="2">
    <location>
        <begin position="123"/>
        <end position="149"/>
    </location>
</feature>
<feature type="compositionally biased region" description="Low complexity" evidence="2">
    <location>
        <begin position="320"/>
        <end position="329"/>
    </location>
</feature>
<proteinExistence type="predicted"/>
<reference evidence="3" key="1">
    <citation type="submission" date="2014-09" db="EMBL/GenBank/DDBJ databases">
        <title>Genome sequence of the luminous mushroom Mycena chlorophos for searching fungal bioluminescence genes.</title>
        <authorList>
            <person name="Tanaka Y."/>
            <person name="Kasuga D."/>
            <person name="Oba Y."/>
            <person name="Hase S."/>
            <person name="Sato K."/>
            <person name="Oba Y."/>
            <person name="Sakakibara Y."/>
        </authorList>
    </citation>
    <scope>NUCLEOTIDE SEQUENCE</scope>
</reference>
<dbReference type="Proteomes" id="UP000815677">
    <property type="component" value="Unassembled WGS sequence"/>
</dbReference>
<feature type="region of interest" description="Disordered" evidence="2">
    <location>
        <begin position="210"/>
        <end position="370"/>
    </location>
</feature>
<feature type="compositionally biased region" description="Basic and acidic residues" evidence="2">
    <location>
        <begin position="292"/>
        <end position="310"/>
    </location>
</feature>
<dbReference type="PANTHER" id="PTHR15885:SF1">
    <property type="entry name" value="COILED-COIL DOMAIN-CONTAINING PROTEIN 174"/>
    <property type="match status" value="1"/>
</dbReference>